<comment type="function">
    <text evidence="21">Catalyzes the synthesis of dihydrouridine, a modified base found in the D-loop of most tRNAs. Specifically modifies U47 in cytoplasmic tRNAs. Catalyzes the synthesis of dihydrouridine in some mRNAs, thereby affecting their translation.</text>
</comment>
<keyword evidence="29" id="KW-1185">Reference proteome</keyword>
<evidence type="ECO:0000256" key="6">
    <source>
        <dbReference type="ARBA" id="ARBA00022143"/>
    </source>
</evidence>
<evidence type="ECO:0000256" key="8">
    <source>
        <dbReference type="ARBA" id="ARBA00022630"/>
    </source>
</evidence>
<dbReference type="Proteomes" id="UP000076584">
    <property type="component" value="Unassembled WGS sequence"/>
</dbReference>
<keyword evidence="8" id="KW-0285">Flavoprotein</keyword>
<evidence type="ECO:0000256" key="16">
    <source>
        <dbReference type="ARBA" id="ARBA00022857"/>
    </source>
</evidence>
<dbReference type="GO" id="GO:0005634">
    <property type="term" value="C:nucleus"/>
    <property type="evidence" value="ECO:0007669"/>
    <property type="project" value="UniProtKB-SubCell"/>
</dbReference>
<evidence type="ECO:0000256" key="22">
    <source>
        <dbReference type="ARBA" id="ARBA00048266"/>
    </source>
</evidence>
<dbReference type="EMBL" id="LFIW01000095">
    <property type="protein sequence ID" value="KZL88066.1"/>
    <property type="molecule type" value="Genomic_DNA"/>
</dbReference>
<keyword evidence="14" id="KW-0863">Zinc-finger</keyword>
<comment type="catalytic activity">
    <reaction evidence="23">
        <text>a 5,6-dihydrouridine in mRNA + NAD(+) = a uridine in mRNA + NADH + H(+)</text>
        <dbReference type="Rhea" id="RHEA:69851"/>
        <dbReference type="Rhea" id="RHEA-COMP:14658"/>
        <dbReference type="Rhea" id="RHEA-COMP:17789"/>
        <dbReference type="ChEBI" id="CHEBI:15378"/>
        <dbReference type="ChEBI" id="CHEBI:57540"/>
        <dbReference type="ChEBI" id="CHEBI:57945"/>
        <dbReference type="ChEBI" id="CHEBI:65315"/>
        <dbReference type="ChEBI" id="CHEBI:74443"/>
    </reaction>
    <physiologicalReaction direction="right-to-left" evidence="23">
        <dbReference type="Rhea" id="RHEA:69853"/>
    </physiologicalReaction>
</comment>
<evidence type="ECO:0000256" key="7">
    <source>
        <dbReference type="ARBA" id="ARBA00022490"/>
    </source>
</evidence>
<feature type="compositionally biased region" description="Basic and acidic residues" evidence="26">
    <location>
        <begin position="36"/>
        <end position="48"/>
    </location>
</feature>
<accession>A0A161X2X4</accession>
<evidence type="ECO:0000256" key="12">
    <source>
        <dbReference type="ARBA" id="ARBA00022723"/>
    </source>
</evidence>
<keyword evidence="11" id="KW-0819">tRNA processing</keyword>
<gene>
    <name evidence="28" type="ORF">CI238_04016</name>
</gene>
<dbReference type="GO" id="GO:0006397">
    <property type="term" value="P:mRNA processing"/>
    <property type="evidence" value="ECO:0007669"/>
    <property type="project" value="UniProtKB-KW"/>
</dbReference>
<comment type="subcellular location">
    <subcellularLocation>
        <location evidence="3">Cytoplasm</location>
    </subcellularLocation>
    <subcellularLocation>
        <location evidence="2">Nucleus</location>
    </subcellularLocation>
</comment>
<feature type="domain" description="DUS-like FMN-binding" evidence="27">
    <location>
        <begin position="638"/>
        <end position="683"/>
    </location>
</feature>
<evidence type="ECO:0000256" key="5">
    <source>
        <dbReference type="ARBA" id="ARBA00012376"/>
    </source>
</evidence>
<feature type="region of interest" description="Disordered" evidence="26">
    <location>
        <begin position="26"/>
        <end position="192"/>
    </location>
</feature>
<dbReference type="InterPro" id="IPR013785">
    <property type="entry name" value="Aldolase_TIM"/>
</dbReference>
<feature type="compositionally biased region" description="Basic and acidic residues" evidence="26">
    <location>
        <begin position="59"/>
        <end position="73"/>
    </location>
</feature>
<dbReference type="EC" id="1.3.1.89" evidence="5"/>
<evidence type="ECO:0000256" key="14">
    <source>
        <dbReference type="ARBA" id="ARBA00022771"/>
    </source>
</evidence>
<comment type="cofactor">
    <cofactor evidence="1">
        <name>FMN</name>
        <dbReference type="ChEBI" id="CHEBI:58210"/>
    </cofactor>
</comment>
<dbReference type="FunFam" id="3.20.20.70:FF:000145">
    <property type="entry name" value="tRNA-dihydrouridine(47) synthase [NAD(P)(+)]"/>
    <property type="match status" value="1"/>
</dbReference>
<dbReference type="Pfam" id="PF01207">
    <property type="entry name" value="Dus"/>
    <property type="match status" value="2"/>
</dbReference>
<protein>
    <recommendedName>
        <fullName evidence="6">tRNA-dihydrouridine(47) synthase [NAD(P)(+)]</fullName>
        <ecNumber evidence="5">1.3.1.89</ecNumber>
    </recommendedName>
    <alternativeName>
        <fullName evidence="20">tRNA-dihydrouridine synthase 3</fullName>
    </alternativeName>
</protein>
<feature type="non-terminal residue" evidence="28">
    <location>
        <position position="1"/>
    </location>
</feature>
<evidence type="ECO:0000256" key="26">
    <source>
        <dbReference type="SAM" id="MobiDB-lite"/>
    </source>
</evidence>
<evidence type="ECO:0000259" key="27">
    <source>
        <dbReference type="Pfam" id="PF01207"/>
    </source>
</evidence>
<dbReference type="STRING" id="1573173.A0A161X2X4"/>
<keyword evidence="7" id="KW-0963">Cytoplasm</keyword>
<dbReference type="GO" id="GO:0050660">
    <property type="term" value="F:flavin adenine dinucleotide binding"/>
    <property type="evidence" value="ECO:0007669"/>
    <property type="project" value="InterPro"/>
</dbReference>
<feature type="compositionally biased region" description="Basic and acidic residues" evidence="26">
    <location>
        <begin position="155"/>
        <end position="177"/>
    </location>
</feature>
<keyword evidence="10" id="KW-0507">mRNA processing</keyword>
<dbReference type="InterPro" id="IPR018517">
    <property type="entry name" value="tRNA_hU_synthase_CS"/>
</dbReference>
<dbReference type="PANTHER" id="PTHR45846:SF1">
    <property type="entry name" value="TRNA-DIHYDROURIDINE(47) SYNTHASE [NAD(P)(+)]-LIKE"/>
    <property type="match status" value="1"/>
</dbReference>
<keyword evidence="18" id="KW-0520">NAD</keyword>
<evidence type="ECO:0000256" key="2">
    <source>
        <dbReference type="ARBA" id="ARBA00004123"/>
    </source>
</evidence>
<keyword evidence="9" id="KW-0288">FMN</keyword>
<evidence type="ECO:0000256" key="24">
    <source>
        <dbReference type="ARBA" id="ARBA00049447"/>
    </source>
</evidence>
<dbReference type="GO" id="GO:0102265">
    <property type="term" value="F:tRNA-dihydrouridine47 synthase activity"/>
    <property type="evidence" value="ECO:0007669"/>
    <property type="project" value="UniProtKB-EC"/>
</dbReference>
<dbReference type="GO" id="GO:0003723">
    <property type="term" value="F:RNA binding"/>
    <property type="evidence" value="ECO:0007669"/>
    <property type="project" value="TreeGrafter"/>
</dbReference>
<evidence type="ECO:0000256" key="17">
    <source>
        <dbReference type="ARBA" id="ARBA00023002"/>
    </source>
</evidence>
<evidence type="ECO:0000256" key="10">
    <source>
        <dbReference type="ARBA" id="ARBA00022664"/>
    </source>
</evidence>
<evidence type="ECO:0000256" key="23">
    <source>
        <dbReference type="ARBA" id="ARBA00048342"/>
    </source>
</evidence>
<evidence type="ECO:0000256" key="25">
    <source>
        <dbReference type="ARBA" id="ARBA00049513"/>
    </source>
</evidence>
<evidence type="ECO:0000256" key="4">
    <source>
        <dbReference type="ARBA" id="ARBA00005451"/>
    </source>
</evidence>
<evidence type="ECO:0000256" key="15">
    <source>
        <dbReference type="ARBA" id="ARBA00022833"/>
    </source>
</evidence>
<reference evidence="28 29" key="1">
    <citation type="submission" date="2015-06" db="EMBL/GenBank/DDBJ databases">
        <title>Survival trade-offs in plant roots during colonization by closely related pathogenic and mutualistic fungi.</title>
        <authorList>
            <person name="Hacquard S."/>
            <person name="Kracher B."/>
            <person name="Hiruma K."/>
            <person name="Weinman A."/>
            <person name="Muench P."/>
            <person name="Garrido Oter R."/>
            <person name="Ver Loren van Themaat E."/>
            <person name="Dallerey J.-F."/>
            <person name="Damm U."/>
            <person name="Henrissat B."/>
            <person name="Lespinet O."/>
            <person name="Thon M."/>
            <person name="Kemen E."/>
            <person name="McHardy A.C."/>
            <person name="Schulze-Lefert P."/>
            <person name="O'Connell R.J."/>
        </authorList>
    </citation>
    <scope>NUCLEOTIDE SEQUENCE [LARGE SCALE GENOMIC DNA]</scope>
    <source>
        <strain evidence="28 29">MAFF 238704</strain>
    </source>
</reference>
<evidence type="ECO:0000256" key="3">
    <source>
        <dbReference type="ARBA" id="ARBA00004496"/>
    </source>
</evidence>
<comment type="caution">
    <text evidence="28">The sequence shown here is derived from an EMBL/GenBank/DDBJ whole genome shotgun (WGS) entry which is preliminary data.</text>
</comment>
<dbReference type="AlphaFoldDB" id="A0A161X2X4"/>
<evidence type="ECO:0000256" key="11">
    <source>
        <dbReference type="ARBA" id="ARBA00022694"/>
    </source>
</evidence>
<evidence type="ECO:0000256" key="19">
    <source>
        <dbReference type="ARBA" id="ARBA00023242"/>
    </source>
</evidence>
<comment type="catalytic activity">
    <reaction evidence="24">
        <text>a 5,6-dihydrouridine in mRNA + NADP(+) = a uridine in mRNA + NADPH + H(+)</text>
        <dbReference type="Rhea" id="RHEA:69855"/>
        <dbReference type="Rhea" id="RHEA-COMP:14658"/>
        <dbReference type="Rhea" id="RHEA-COMP:17789"/>
        <dbReference type="ChEBI" id="CHEBI:15378"/>
        <dbReference type="ChEBI" id="CHEBI:57783"/>
        <dbReference type="ChEBI" id="CHEBI:58349"/>
        <dbReference type="ChEBI" id="CHEBI:65315"/>
        <dbReference type="ChEBI" id="CHEBI:74443"/>
    </reaction>
    <physiologicalReaction direction="right-to-left" evidence="24">
        <dbReference type="Rhea" id="RHEA:69857"/>
    </physiologicalReaction>
</comment>
<organism evidence="28 29">
    <name type="scientific">Colletotrichum incanum</name>
    <name type="common">Soybean anthracnose fungus</name>
    <dbReference type="NCBI Taxonomy" id="1573173"/>
    <lineage>
        <taxon>Eukaryota</taxon>
        <taxon>Fungi</taxon>
        <taxon>Dikarya</taxon>
        <taxon>Ascomycota</taxon>
        <taxon>Pezizomycotina</taxon>
        <taxon>Sordariomycetes</taxon>
        <taxon>Hypocreomycetidae</taxon>
        <taxon>Glomerellales</taxon>
        <taxon>Glomerellaceae</taxon>
        <taxon>Colletotrichum</taxon>
        <taxon>Colletotrichum spaethianum species complex</taxon>
    </lineage>
</organism>
<dbReference type="SUPFAM" id="SSF51395">
    <property type="entry name" value="FMN-linked oxidoreductases"/>
    <property type="match status" value="1"/>
</dbReference>
<feature type="domain" description="DUS-like FMN-binding" evidence="27">
    <location>
        <begin position="391"/>
        <end position="601"/>
    </location>
</feature>
<sequence>LISHPPGRPFTVIYLLSGTWQIPSKMENQTPQIDESEQRAAKRLKVDDSAQPAEVPAAEEQRAAVDEAYKRVEPIPTNGNASEKADVQMNEAPAAEEKKSANDGSAAVQTSDATAQPKKDDRDVRRGQAPIKAEFLVYREGQAKEQDEVADDDAAEGRDQGDDGDARDSRDNRDSRDKRGKKKREKGQNKERSFGHFDDALRLCNSRAYTPEFSPRDCKFGDRCNMLHDLRKYLKEGRREDLETFDGKCPIFEQLGICPSGWKCRFVKSHMKEIDHEDGRKELVLVEEPKEVRTSGEAPADAGREDLRPGVYNNTENQLKIDLSRKRIDFTETDKYITWMNKEARLGDEFHQRRKDQMTSNQEDLRAQFVDPPLKPSEKRKLYFGKETPALAPLTTQGNLPFRRLCVDLGAQLTYSEMALGMPLVQGVKNDWALMKAHESEISPPKVNPDSSNIVQGYDNSRDLKFGAQISGSQAWHCVKSADLLNRYVPHLRLIDLNCGCPIDMVFKAGGGSALLEAHGKLERMVRGMNTVSGEIPITVKLRTGVRQNRPTATTILGKLAFGSRENRDRLGAPGCAAITLHGRSREQRYTKKADWGYIAECAAMIKSYNEEKDKITDTAREPDESTLPNAKDGRMFFLGNGDCYSHVEYYEHIEKAKVDTVMIGRGALVKPWLFEEIEKGQYLDKSATERLAYVEKFCRFGMEAWGTDELGIGFTRRFLLEWLSFAHRYVPLGLLEYLPPDLNDRPPAYHGRNDLETLLASKNYRDWIKISEMYLGPAHPNFNFQPKHKSHAYEAEG</sequence>
<comment type="catalytic activity">
    <reaction evidence="22">
        <text>5,6-dihydrouridine(47) in tRNA + NAD(+) = uridine(47) in tRNA + NADH + H(+)</text>
        <dbReference type="Rhea" id="RHEA:53364"/>
        <dbReference type="Rhea" id="RHEA-COMP:13539"/>
        <dbReference type="Rhea" id="RHEA-COMP:13540"/>
        <dbReference type="ChEBI" id="CHEBI:15378"/>
        <dbReference type="ChEBI" id="CHEBI:57540"/>
        <dbReference type="ChEBI" id="CHEBI:57945"/>
        <dbReference type="ChEBI" id="CHEBI:65315"/>
        <dbReference type="ChEBI" id="CHEBI:74443"/>
        <dbReference type="EC" id="1.3.1.89"/>
    </reaction>
    <physiologicalReaction direction="right-to-left" evidence="22">
        <dbReference type="Rhea" id="RHEA:53366"/>
    </physiologicalReaction>
</comment>
<dbReference type="PANTHER" id="PTHR45846">
    <property type="entry name" value="TRNA-DIHYDROURIDINE(47) SYNTHASE [NAD(P)(+)]-LIKE"/>
    <property type="match status" value="1"/>
</dbReference>
<evidence type="ECO:0000256" key="18">
    <source>
        <dbReference type="ARBA" id="ARBA00023027"/>
    </source>
</evidence>
<evidence type="ECO:0000313" key="28">
    <source>
        <dbReference type="EMBL" id="KZL88066.1"/>
    </source>
</evidence>
<dbReference type="GO" id="GO:0008270">
    <property type="term" value="F:zinc ion binding"/>
    <property type="evidence" value="ECO:0007669"/>
    <property type="project" value="UniProtKB-KW"/>
</dbReference>
<keyword evidence="16" id="KW-0521">NADP</keyword>
<evidence type="ECO:0000256" key="13">
    <source>
        <dbReference type="ARBA" id="ARBA00022737"/>
    </source>
</evidence>
<evidence type="ECO:0000256" key="21">
    <source>
        <dbReference type="ARBA" id="ARBA00045934"/>
    </source>
</evidence>
<dbReference type="GO" id="GO:0005737">
    <property type="term" value="C:cytoplasm"/>
    <property type="evidence" value="ECO:0007669"/>
    <property type="project" value="UniProtKB-SubCell"/>
</dbReference>
<proteinExistence type="inferred from homology"/>
<keyword evidence="13" id="KW-0677">Repeat</keyword>
<keyword evidence="19" id="KW-0539">Nucleus</keyword>
<dbReference type="InterPro" id="IPR035587">
    <property type="entry name" value="DUS-like_FMN-bd"/>
</dbReference>
<comment type="catalytic activity">
    <reaction evidence="25">
        <text>5,6-dihydrouridine(47) in tRNA + NADP(+) = uridine(47) in tRNA + NADPH + H(+)</text>
        <dbReference type="Rhea" id="RHEA:53360"/>
        <dbReference type="Rhea" id="RHEA-COMP:13539"/>
        <dbReference type="Rhea" id="RHEA-COMP:13540"/>
        <dbReference type="ChEBI" id="CHEBI:15378"/>
        <dbReference type="ChEBI" id="CHEBI:57783"/>
        <dbReference type="ChEBI" id="CHEBI:58349"/>
        <dbReference type="ChEBI" id="CHEBI:65315"/>
        <dbReference type="ChEBI" id="CHEBI:74443"/>
        <dbReference type="EC" id="1.3.1.89"/>
    </reaction>
    <physiologicalReaction direction="right-to-left" evidence="25">
        <dbReference type="Rhea" id="RHEA:53362"/>
    </physiologicalReaction>
</comment>
<dbReference type="PROSITE" id="PS01136">
    <property type="entry name" value="UPF0034"/>
    <property type="match status" value="1"/>
</dbReference>
<comment type="similarity">
    <text evidence="4">Belongs to the Dus family. Dus3 subfamily.</text>
</comment>
<keyword evidence="12" id="KW-0479">Metal-binding</keyword>
<keyword evidence="15" id="KW-0862">Zinc</keyword>
<feature type="region of interest" description="Disordered" evidence="26">
    <location>
        <begin position="289"/>
        <end position="311"/>
    </location>
</feature>
<evidence type="ECO:0000256" key="9">
    <source>
        <dbReference type="ARBA" id="ARBA00022643"/>
    </source>
</evidence>
<feature type="compositionally biased region" description="Basic and acidic residues" evidence="26">
    <location>
        <begin position="117"/>
        <end position="126"/>
    </location>
</feature>
<evidence type="ECO:0000313" key="29">
    <source>
        <dbReference type="Proteomes" id="UP000076584"/>
    </source>
</evidence>
<dbReference type="Gene3D" id="3.20.20.70">
    <property type="entry name" value="Aldolase class I"/>
    <property type="match status" value="1"/>
</dbReference>
<evidence type="ECO:0000256" key="1">
    <source>
        <dbReference type="ARBA" id="ARBA00001917"/>
    </source>
</evidence>
<name>A0A161X2X4_COLIC</name>
<dbReference type="CDD" id="cd02801">
    <property type="entry name" value="DUS_like_FMN"/>
    <property type="match status" value="1"/>
</dbReference>
<keyword evidence="17" id="KW-0560">Oxidoreductase</keyword>
<dbReference type="Pfam" id="PF25585">
    <property type="entry name" value="zf-CCCH_DUS3L"/>
    <property type="match status" value="2"/>
</dbReference>
<evidence type="ECO:0000256" key="20">
    <source>
        <dbReference type="ARBA" id="ARBA00031322"/>
    </source>
</evidence>